<dbReference type="eggNOG" id="ENOG502RJCI">
    <property type="taxonomic scope" value="Eukaryota"/>
</dbReference>
<organism evidence="4">
    <name type="scientific">Metarhizium acridum (strain CQMa 102)</name>
    <dbReference type="NCBI Taxonomy" id="655827"/>
    <lineage>
        <taxon>Eukaryota</taxon>
        <taxon>Fungi</taxon>
        <taxon>Dikarya</taxon>
        <taxon>Ascomycota</taxon>
        <taxon>Pezizomycotina</taxon>
        <taxon>Sordariomycetes</taxon>
        <taxon>Hypocreomycetidae</taxon>
        <taxon>Hypocreales</taxon>
        <taxon>Clavicipitaceae</taxon>
        <taxon>Metarhizium</taxon>
    </lineage>
</organism>
<protein>
    <recommendedName>
        <fullName evidence="2">Activator of Hsp90 ATPase homologue 1/2-like C-terminal domain-containing protein</fullName>
    </recommendedName>
</protein>
<evidence type="ECO:0000259" key="2">
    <source>
        <dbReference type="Pfam" id="PF08327"/>
    </source>
</evidence>
<gene>
    <name evidence="3" type="ORF">MAC_02451</name>
</gene>
<dbReference type="AlphaFoldDB" id="E9DXV3"/>
<evidence type="ECO:0000256" key="1">
    <source>
        <dbReference type="ARBA" id="ARBA00006817"/>
    </source>
</evidence>
<evidence type="ECO:0000313" key="3">
    <source>
        <dbReference type="EMBL" id="EFY91566.1"/>
    </source>
</evidence>
<dbReference type="InterPro" id="IPR023393">
    <property type="entry name" value="START-like_dom_sf"/>
</dbReference>
<dbReference type="SUPFAM" id="SSF55961">
    <property type="entry name" value="Bet v1-like"/>
    <property type="match status" value="1"/>
</dbReference>
<dbReference type="HOGENOM" id="CLU_2483832_0_0_1"/>
<feature type="domain" description="Activator of Hsp90 ATPase homologue 1/2-like C-terminal" evidence="2">
    <location>
        <begin position="8"/>
        <end position="76"/>
    </location>
</feature>
<reference evidence="3 4" key="1">
    <citation type="journal article" date="2011" name="PLoS Genet.">
        <title>Genome sequencing and comparative transcriptomics of the model entomopathogenic fungi Metarhizium anisopliae and M. acridum.</title>
        <authorList>
            <person name="Gao Q."/>
            <person name="Jin K."/>
            <person name="Ying S.H."/>
            <person name="Zhang Y."/>
            <person name="Xiao G."/>
            <person name="Shang Y."/>
            <person name="Duan Z."/>
            <person name="Hu X."/>
            <person name="Xie X.Q."/>
            <person name="Zhou G."/>
            <person name="Peng G."/>
            <person name="Luo Z."/>
            <person name="Huang W."/>
            <person name="Wang B."/>
            <person name="Fang W."/>
            <person name="Wang S."/>
            <person name="Zhong Y."/>
            <person name="Ma L.J."/>
            <person name="St Leger R.J."/>
            <person name="Zhao G.P."/>
            <person name="Pei Y."/>
            <person name="Feng M.G."/>
            <person name="Xia Y."/>
            <person name="Wang C."/>
        </authorList>
    </citation>
    <scope>NUCLEOTIDE SEQUENCE [LARGE SCALE GENOMIC DNA]</scope>
    <source>
        <strain evidence="3 4">CQMa 102</strain>
    </source>
</reference>
<name>E9DXV3_METAQ</name>
<dbReference type="Gene3D" id="3.30.530.20">
    <property type="match status" value="1"/>
</dbReference>
<keyword evidence="4" id="KW-1185">Reference proteome</keyword>
<accession>E9DXV3</accession>
<dbReference type="Pfam" id="PF08327">
    <property type="entry name" value="AHSA1"/>
    <property type="match status" value="1"/>
</dbReference>
<proteinExistence type="inferred from homology"/>
<sequence length="87" mass="9955">MGVLIRRPPHDVFEALADPSTTTRFWYTKSSGRMSRGATLTWAWEMHGVSTAVQVEAVEPDRLIRFRWGMYSQSRGRSTPRRASPLC</sequence>
<dbReference type="EMBL" id="GL698481">
    <property type="protein sequence ID" value="EFY91566.1"/>
    <property type="molecule type" value="Genomic_DNA"/>
</dbReference>
<dbReference type="OrthoDB" id="4942129at2759"/>
<comment type="similarity">
    <text evidence="1">Belongs to the AHA1 family.</text>
</comment>
<dbReference type="Proteomes" id="UP000002499">
    <property type="component" value="Unassembled WGS sequence"/>
</dbReference>
<dbReference type="InParanoid" id="E9DXV3"/>
<evidence type="ECO:0000313" key="4">
    <source>
        <dbReference type="Proteomes" id="UP000002499"/>
    </source>
</evidence>
<dbReference type="InterPro" id="IPR013538">
    <property type="entry name" value="ASHA1/2-like_C"/>
</dbReference>